<accession>A0A1J1HBG7</accession>
<gene>
    <name evidence="3" type="ORF">PRELSG_1457500</name>
</gene>
<organism evidence="3 4">
    <name type="scientific">Plasmodium relictum</name>
    <dbReference type="NCBI Taxonomy" id="85471"/>
    <lineage>
        <taxon>Eukaryota</taxon>
        <taxon>Sar</taxon>
        <taxon>Alveolata</taxon>
        <taxon>Apicomplexa</taxon>
        <taxon>Aconoidasida</taxon>
        <taxon>Haemosporida</taxon>
        <taxon>Plasmodiidae</taxon>
        <taxon>Plasmodium</taxon>
        <taxon>Plasmodium (Haemamoeba)</taxon>
    </lineage>
</organism>
<dbReference type="VEuPathDB" id="PlasmoDB:PRELSG_1457500"/>
<dbReference type="GO" id="GO:0031267">
    <property type="term" value="F:small GTPase binding"/>
    <property type="evidence" value="ECO:0007669"/>
    <property type="project" value="InterPro"/>
</dbReference>
<feature type="domain" description="Growth arrest-specific protein 8" evidence="2">
    <location>
        <begin position="218"/>
        <end position="414"/>
    </location>
</feature>
<dbReference type="EMBL" id="LN835309">
    <property type="protein sequence ID" value="CRH02841.1"/>
    <property type="molecule type" value="Genomic_DNA"/>
</dbReference>
<dbReference type="Proteomes" id="UP000220158">
    <property type="component" value="Chromosome 14"/>
</dbReference>
<dbReference type="RefSeq" id="XP_028535361.1">
    <property type="nucleotide sequence ID" value="XM_028679672.1"/>
</dbReference>
<proteinExistence type="predicted"/>
<sequence>MNKNKLNKNKLVKNKGNNLKKLSNGELENLIKNKKEELIRTIQKKHLLEKRLDEKNNELDSFKREYNEIKNRIDSISKGCEEYDKKVKEEKITIKKKSIFYNFQNSEELKKLEKEKEDLKKLIDEKHEETMNNLMNYIEEQRINLDNLKNKNFDEINELNISFDLKIRKIEEIFTKYLNEFEDDKKEEIDDMIENYKIMERNEIIYLKNLYNDHIKNINEIHVNVLQNYKKYYIDRIKENISKIKSLKKKISELELSDKEIKNDLNIYNDQNCSIINDIKDLEIKREILEKDLKFYSKDFIMYKNLELIYNENDIYIKNLKLFSQNSKEKIDEIEKEYKKLSEDINVEVYFEDIKKKNNLLKKKIENIDINLDEVNKQLTSHINKNNIKKEDVLKVKKGINVCLKTYNKEFDNLLYAEKKIKNKIKDNVNIYEKKLKDLNIKRDN</sequence>
<dbReference type="GO" id="GO:0031514">
    <property type="term" value="C:motile cilium"/>
    <property type="evidence" value="ECO:0007669"/>
    <property type="project" value="InterPro"/>
</dbReference>
<dbReference type="OMA" id="SVFYNFQ"/>
<reference evidence="3 4" key="1">
    <citation type="submission" date="2015-04" db="EMBL/GenBank/DDBJ databases">
        <authorList>
            <consortium name="Pathogen Informatics"/>
        </authorList>
    </citation>
    <scope>NUCLEOTIDE SEQUENCE [LARGE SCALE GENOMIC DNA]</scope>
    <source>
        <strain evidence="3 4">SGS1</strain>
    </source>
</reference>
<protein>
    <submittedName>
        <fullName evidence="3">GAS8-like protein, putative</fullName>
    </submittedName>
</protein>
<dbReference type="KEGG" id="prel:PRELSG_1457500"/>
<name>A0A1J1HBG7_PLARL</name>
<feature type="coiled-coil region" evidence="1">
    <location>
        <begin position="102"/>
        <end position="158"/>
    </location>
</feature>
<keyword evidence="1" id="KW-0175">Coiled coil</keyword>
<feature type="coiled-coil region" evidence="1">
    <location>
        <begin position="237"/>
        <end position="385"/>
    </location>
</feature>
<dbReference type="Pfam" id="PF13851">
    <property type="entry name" value="GAS"/>
    <property type="match status" value="1"/>
</dbReference>
<feature type="coiled-coil region" evidence="1">
    <location>
        <begin position="24"/>
        <end position="72"/>
    </location>
</feature>
<dbReference type="GO" id="GO:0005794">
    <property type="term" value="C:Golgi apparatus"/>
    <property type="evidence" value="ECO:0007669"/>
    <property type="project" value="TreeGrafter"/>
</dbReference>
<dbReference type="AlphaFoldDB" id="A0A1J1HBG7"/>
<dbReference type="GeneID" id="39739007"/>
<dbReference type="GO" id="GO:0008017">
    <property type="term" value="F:microtubule binding"/>
    <property type="evidence" value="ECO:0007669"/>
    <property type="project" value="InterPro"/>
</dbReference>
<dbReference type="PANTHER" id="PTHR31543">
    <property type="entry name" value="DYNEIN REGULATORY COMPLEX SUBUNIT 4"/>
    <property type="match status" value="1"/>
</dbReference>
<evidence type="ECO:0000313" key="4">
    <source>
        <dbReference type="Proteomes" id="UP000220158"/>
    </source>
</evidence>
<evidence type="ECO:0000313" key="3">
    <source>
        <dbReference type="EMBL" id="CRH02841.1"/>
    </source>
</evidence>
<evidence type="ECO:0000259" key="2">
    <source>
        <dbReference type="Pfam" id="PF13851"/>
    </source>
</evidence>
<keyword evidence="4" id="KW-1185">Reference proteome</keyword>
<dbReference type="InterPro" id="IPR025593">
    <property type="entry name" value="GAS8_dom"/>
</dbReference>
<dbReference type="PANTHER" id="PTHR31543:SF1">
    <property type="entry name" value="HECT DOMAIN-CONTAINING PROTEIN"/>
    <property type="match status" value="1"/>
</dbReference>
<dbReference type="GO" id="GO:0048870">
    <property type="term" value="P:cell motility"/>
    <property type="evidence" value="ECO:0007669"/>
    <property type="project" value="InterPro"/>
</dbReference>
<dbReference type="OrthoDB" id="392761at2759"/>
<dbReference type="InterPro" id="IPR039308">
    <property type="entry name" value="GAS8"/>
</dbReference>
<evidence type="ECO:0000256" key="1">
    <source>
        <dbReference type="SAM" id="Coils"/>
    </source>
</evidence>
<dbReference type="GO" id="GO:0005874">
    <property type="term" value="C:microtubule"/>
    <property type="evidence" value="ECO:0007669"/>
    <property type="project" value="TreeGrafter"/>
</dbReference>